<keyword evidence="1" id="KW-0808">Transferase</keyword>
<protein>
    <submittedName>
        <fullName evidence="1">Sulfotransferase</fullName>
    </submittedName>
</protein>
<gene>
    <name evidence="1" type="ORF">G3A44_06820</name>
</gene>
<name>A0A7C9TLE2_9BURK</name>
<dbReference type="Gene3D" id="3.40.50.300">
    <property type="entry name" value="P-loop containing nucleotide triphosphate hydrolases"/>
    <property type="match status" value="1"/>
</dbReference>
<organism evidence="1 2">
    <name type="scientific">Ideonella livida</name>
    <dbReference type="NCBI Taxonomy" id="2707176"/>
    <lineage>
        <taxon>Bacteria</taxon>
        <taxon>Pseudomonadati</taxon>
        <taxon>Pseudomonadota</taxon>
        <taxon>Betaproteobacteria</taxon>
        <taxon>Burkholderiales</taxon>
        <taxon>Sphaerotilaceae</taxon>
        <taxon>Ideonella</taxon>
    </lineage>
</organism>
<sequence length="391" mass="43131">MTRWNAPAVYNLVGARPVEELGWAASVEASLQGDRLQVSGWALSSQGEVPGLWLCLGEERMAVALEHPSPDVAQVYPAQPWAARCRFSVALPLPQGEDCQDPLTVMVHGQPLAGAPGMHLATLICSVAANAGRKVFVVGSPRSGTTAVGNAIRGALGLPNYGEAHLLPVLHGLIEALDRLWETPSVREAGANVSNLVAHVPPEEIRSRLGTLFRQMYRHLHAGQSFCDKTPGVPMLRALPLAQVVWPDARFIFCHRRGVENVASRLRKFGAEGDFQGHCQDWSMAMRVWLESSALLSPGSWLQVEQRELALAPDTVAQRLAQHLQLEPDQHQRLAEYLRHQRPEQTALQAEQHPVGLQDLGWPPEQVDTFRSLCGEMMQRYGYLEDARYSL</sequence>
<evidence type="ECO:0000313" key="1">
    <source>
        <dbReference type="EMBL" id="NDY90906.1"/>
    </source>
</evidence>
<evidence type="ECO:0000313" key="2">
    <source>
        <dbReference type="Proteomes" id="UP000484255"/>
    </source>
</evidence>
<dbReference type="RefSeq" id="WP_163456769.1">
    <property type="nucleotide sequence ID" value="NZ_JAAGOH010000006.1"/>
</dbReference>
<comment type="caution">
    <text evidence="1">The sequence shown here is derived from an EMBL/GenBank/DDBJ whole genome shotgun (WGS) entry which is preliminary data.</text>
</comment>
<dbReference type="EMBL" id="JAAGOH010000006">
    <property type="protein sequence ID" value="NDY90906.1"/>
    <property type="molecule type" value="Genomic_DNA"/>
</dbReference>
<dbReference type="AlphaFoldDB" id="A0A7C9TLE2"/>
<dbReference type="Proteomes" id="UP000484255">
    <property type="component" value="Unassembled WGS sequence"/>
</dbReference>
<reference evidence="1 2" key="1">
    <citation type="submission" date="2020-02" db="EMBL/GenBank/DDBJ databases">
        <title>Ideonella bacterium strain TBM-1.</title>
        <authorList>
            <person name="Chen W.-M."/>
        </authorList>
    </citation>
    <scope>NUCLEOTIDE SEQUENCE [LARGE SCALE GENOMIC DNA]</scope>
    <source>
        <strain evidence="1 2">TBM-1</strain>
    </source>
</reference>
<dbReference type="InterPro" id="IPR027417">
    <property type="entry name" value="P-loop_NTPase"/>
</dbReference>
<proteinExistence type="predicted"/>
<keyword evidence="2" id="KW-1185">Reference proteome</keyword>
<dbReference type="Pfam" id="PF13469">
    <property type="entry name" value="Sulfotransfer_3"/>
    <property type="match status" value="1"/>
</dbReference>
<dbReference type="SUPFAM" id="SSF52540">
    <property type="entry name" value="P-loop containing nucleoside triphosphate hydrolases"/>
    <property type="match status" value="1"/>
</dbReference>
<dbReference type="GO" id="GO:0016740">
    <property type="term" value="F:transferase activity"/>
    <property type="evidence" value="ECO:0007669"/>
    <property type="project" value="UniProtKB-KW"/>
</dbReference>
<accession>A0A7C9TLE2</accession>